<name>A0A8T9B2C1_9HELO</name>
<accession>A0A8T9B2C1</accession>
<evidence type="ECO:0000313" key="2">
    <source>
        <dbReference type="Proteomes" id="UP000469559"/>
    </source>
</evidence>
<keyword evidence="2" id="KW-1185">Reference proteome</keyword>
<sequence length="224" mass="24541">MASAPCHACLRLRFVASTSLPYPEQGNIRKLREPHIAIASQQHPADETEKRNPYKSRQEVITEMIELAPGVAESIANDARASLDEQVKELRGAGRLDAGNSTIEKLKWTPEAVRAGQEFERNVDLTLLEKLGVTNRTSDDIKWTGPMVYSDVLPQPKKYSSPAEKYGVLGIMALGTLQLPEIGDNGNKEIKSGTVAYISGSDSVVYRSCGGGRAIFFYISKNDS</sequence>
<comment type="caution">
    <text evidence="1">The sequence shown here is derived from an EMBL/GenBank/DDBJ whole genome shotgun (WGS) entry which is preliminary data.</text>
</comment>
<gene>
    <name evidence="1" type="ORF">LARI1_G009330</name>
</gene>
<proteinExistence type="predicted"/>
<reference evidence="1 2" key="1">
    <citation type="submission" date="2018-05" db="EMBL/GenBank/DDBJ databases">
        <title>Whole genome sequencing for identification of molecular markers to develop diagnostic detection tools for the regulated plant pathogen Lachnellula willkommii.</title>
        <authorList>
            <person name="Giroux E."/>
            <person name="Bilodeau G."/>
        </authorList>
    </citation>
    <scope>NUCLEOTIDE SEQUENCE [LARGE SCALE GENOMIC DNA]</scope>
    <source>
        <strain evidence="1 2">CBS 203.66</strain>
    </source>
</reference>
<dbReference type="OrthoDB" id="3436111at2759"/>
<evidence type="ECO:0000313" key="1">
    <source>
        <dbReference type="EMBL" id="TVY12622.1"/>
    </source>
</evidence>
<dbReference type="EMBL" id="QGMF01001476">
    <property type="protein sequence ID" value="TVY12622.1"/>
    <property type="molecule type" value="Genomic_DNA"/>
</dbReference>
<dbReference type="Proteomes" id="UP000469559">
    <property type="component" value="Unassembled WGS sequence"/>
</dbReference>
<protein>
    <submittedName>
        <fullName evidence="1">Uncharacterized protein</fullName>
    </submittedName>
</protein>
<dbReference type="AlphaFoldDB" id="A0A8T9B2C1"/>
<organism evidence="1 2">
    <name type="scientific">Lachnellula arida</name>
    <dbReference type="NCBI Taxonomy" id="1316785"/>
    <lineage>
        <taxon>Eukaryota</taxon>
        <taxon>Fungi</taxon>
        <taxon>Dikarya</taxon>
        <taxon>Ascomycota</taxon>
        <taxon>Pezizomycotina</taxon>
        <taxon>Leotiomycetes</taxon>
        <taxon>Helotiales</taxon>
        <taxon>Lachnaceae</taxon>
        <taxon>Lachnellula</taxon>
    </lineage>
</organism>